<keyword evidence="1" id="KW-1133">Transmembrane helix</keyword>
<feature type="transmembrane region" description="Helical" evidence="1">
    <location>
        <begin position="6"/>
        <end position="34"/>
    </location>
</feature>
<sequence>MATSKIAVVVGSIVLVLLLLLIAVAIIVGVLGALNAISTVTSGFNAHAEAREALAATGR</sequence>
<name>A0ABX1G8E4_9MICC</name>
<reference evidence="2 3" key="1">
    <citation type="submission" date="2020-04" db="EMBL/GenBank/DDBJ databases">
        <title>Paeniglutamicibacter sp. ANT13_2, a novel actinomycete isolated from sediment in Antarctica.</title>
        <authorList>
            <person name="Sakdapetsiri C."/>
            <person name="Pinyakong O."/>
        </authorList>
    </citation>
    <scope>NUCLEOTIDE SEQUENCE [LARGE SCALE GENOMIC DNA]</scope>
    <source>
        <strain evidence="2 3">ANT13_2</strain>
    </source>
</reference>
<comment type="caution">
    <text evidence="2">The sequence shown here is derived from an EMBL/GenBank/DDBJ whole genome shotgun (WGS) entry which is preliminary data.</text>
</comment>
<accession>A0ABX1G8E4</accession>
<keyword evidence="1" id="KW-0472">Membrane</keyword>
<proteinExistence type="predicted"/>
<organism evidence="2 3">
    <name type="scientific">Paeniglutamicibacter terrestris</name>
    <dbReference type="NCBI Taxonomy" id="2723403"/>
    <lineage>
        <taxon>Bacteria</taxon>
        <taxon>Bacillati</taxon>
        <taxon>Actinomycetota</taxon>
        <taxon>Actinomycetes</taxon>
        <taxon>Micrococcales</taxon>
        <taxon>Micrococcaceae</taxon>
        <taxon>Paeniglutamicibacter</taxon>
    </lineage>
</organism>
<keyword evidence="3" id="KW-1185">Reference proteome</keyword>
<dbReference type="Proteomes" id="UP000746595">
    <property type="component" value="Unassembled WGS sequence"/>
</dbReference>
<evidence type="ECO:0000313" key="2">
    <source>
        <dbReference type="EMBL" id="NKG22512.1"/>
    </source>
</evidence>
<keyword evidence="1" id="KW-0812">Transmembrane</keyword>
<gene>
    <name evidence="2" type="ORF">HED64_17575</name>
</gene>
<dbReference type="RefSeq" id="WP_168153280.1">
    <property type="nucleotide sequence ID" value="NZ_JAAWVT010000012.1"/>
</dbReference>
<evidence type="ECO:0000256" key="1">
    <source>
        <dbReference type="SAM" id="Phobius"/>
    </source>
</evidence>
<evidence type="ECO:0000313" key="3">
    <source>
        <dbReference type="Proteomes" id="UP000746595"/>
    </source>
</evidence>
<protein>
    <submittedName>
        <fullName evidence="2">Uncharacterized protein</fullName>
    </submittedName>
</protein>
<dbReference type="EMBL" id="JAAWVT010000012">
    <property type="protein sequence ID" value="NKG22512.1"/>
    <property type="molecule type" value="Genomic_DNA"/>
</dbReference>